<evidence type="ECO:0000259" key="2">
    <source>
        <dbReference type="Pfam" id="PF13579"/>
    </source>
</evidence>
<dbReference type="EMBL" id="JBHUDJ010000014">
    <property type="protein sequence ID" value="MFD1588586.1"/>
    <property type="molecule type" value="Genomic_DNA"/>
</dbReference>
<dbReference type="Pfam" id="PF13579">
    <property type="entry name" value="Glyco_trans_4_4"/>
    <property type="match status" value="1"/>
</dbReference>
<sequence>MRVLYLTEEAISFSDALVRGGAIHVRNVVTGLRDRGHDVFLLDWNTEPERPFQRSVSPRSRFVEGPLRTVVRAVQVGKRESVDVIVSKTRKTYLPGLIAARRLGVPHVVHVGSSLDPPTDGLSRRLDLASFTARLRAPHDGYFVVCDHIGSQLRTRGVAADRIFNVQNAVNIDRFHPETVPTPLSDRFRDRIDQDGGGFRLGFVGGLQPYKGLDDLATALDQADADLHLLVAGDGPERSRLERTYGAAATFLGSVPYEQIPALYHEFDALVLPSHTEGLPRVVLEAQATATPVVATRVGGVPEVVRDGQTGLLCEARDPAGLAAALDRLAADDAERARLGREGRAAVEGEFSWTELYERYERFLEQVIALDDRR</sequence>
<keyword evidence="3" id="KW-0808">Transferase</keyword>
<keyword evidence="3" id="KW-0328">Glycosyltransferase</keyword>
<accession>A0ABD6CFX6</accession>
<name>A0ABD6CFX6_9EURY</name>
<organism evidence="3 4">
    <name type="scientific">Halorientalis brevis</name>
    <dbReference type="NCBI Taxonomy" id="1126241"/>
    <lineage>
        <taxon>Archaea</taxon>
        <taxon>Methanobacteriati</taxon>
        <taxon>Methanobacteriota</taxon>
        <taxon>Stenosarchaea group</taxon>
        <taxon>Halobacteria</taxon>
        <taxon>Halobacteriales</taxon>
        <taxon>Haloarculaceae</taxon>
        <taxon>Halorientalis</taxon>
    </lineage>
</organism>
<dbReference type="Proteomes" id="UP001597119">
    <property type="component" value="Unassembled WGS sequence"/>
</dbReference>
<evidence type="ECO:0000313" key="4">
    <source>
        <dbReference type="Proteomes" id="UP001597119"/>
    </source>
</evidence>
<proteinExistence type="predicted"/>
<dbReference type="InterPro" id="IPR050194">
    <property type="entry name" value="Glycosyltransferase_grp1"/>
</dbReference>
<keyword evidence="4" id="KW-1185">Reference proteome</keyword>
<dbReference type="InterPro" id="IPR028098">
    <property type="entry name" value="Glyco_trans_4-like_N"/>
</dbReference>
<dbReference type="AlphaFoldDB" id="A0ABD6CFX6"/>
<dbReference type="GO" id="GO:0016757">
    <property type="term" value="F:glycosyltransferase activity"/>
    <property type="evidence" value="ECO:0007669"/>
    <property type="project" value="UniProtKB-KW"/>
</dbReference>
<protein>
    <submittedName>
        <fullName evidence="3">Glycosyltransferase family 4 protein</fullName>
        <ecNumber evidence="3">2.4.-.-</ecNumber>
    </submittedName>
</protein>
<dbReference type="PANTHER" id="PTHR45947">
    <property type="entry name" value="SULFOQUINOVOSYL TRANSFERASE SQD2"/>
    <property type="match status" value="1"/>
</dbReference>
<dbReference type="InterPro" id="IPR001296">
    <property type="entry name" value="Glyco_trans_1"/>
</dbReference>
<comment type="caution">
    <text evidence="3">The sequence shown here is derived from an EMBL/GenBank/DDBJ whole genome shotgun (WGS) entry which is preliminary data.</text>
</comment>
<feature type="domain" description="Glycosyltransferase subfamily 4-like N-terminal" evidence="2">
    <location>
        <begin position="20"/>
        <end position="167"/>
    </location>
</feature>
<reference evidence="3 4" key="1">
    <citation type="journal article" date="2019" name="Int. J. Syst. Evol. Microbiol.">
        <title>The Global Catalogue of Microorganisms (GCM) 10K type strain sequencing project: providing services to taxonomists for standard genome sequencing and annotation.</title>
        <authorList>
            <consortium name="The Broad Institute Genomics Platform"/>
            <consortium name="The Broad Institute Genome Sequencing Center for Infectious Disease"/>
            <person name="Wu L."/>
            <person name="Ma J."/>
        </authorList>
    </citation>
    <scope>NUCLEOTIDE SEQUENCE [LARGE SCALE GENOMIC DNA]</scope>
    <source>
        <strain evidence="3 4">CGMCC 1.12125</strain>
    </source>
</reference>
<dbReference type="Pfam" id="PF00534">
    <property type="entry name" value="Glycos_transf_1"/>
    <property type="match status" value="1"/>
</dbReference>
<dbReference type="PANTHER" id="PTHR45947:SF3">
    <property type="entry name" value="SULFOQUINOVOSYL TRANSFERASE SQD2"/>
    <property type="match status" value="1"/>
</dbReference>
<evidence type="ECO:0000259" key="1">
    <source>
        <dbReference type="Pfam" id="PF00534"/>
    </source>
</evidence>
<dbReference type="CDD" id="cd03801">
    <property type="entry name" value="GT4_PimA-like"/>
    <property type="match status" value="1"/>
</dbReference>
<dbReference type="RefSeq" id="WP_247378196.1">
    <property type="nucleotide sequence ID" value="NZ_JALLGV010000005.1"/>
</dbReference>
<dbReference type="Gene3D" id="3.40.50.2000">
    <property type="entry name" value="Glycogen Phosphorylase B"/>
    <property type="match status" value="2"/>
</dbReference>
<gene>
    <name evidence="3" type="ORF">ACFR9U_16530</name>
</gene>
<dbReference type="EC" id="2.4.-.-" evidence="3"/>
<dbReference type="SUPFAM" id="SSF53756">
    <property type="entry name" value="UDP-Glycosyltransferase/glycogen phosphorylase"/>
    <property type="match status" value="1"/>
</dbReference>
<evidence type="ECO:0000313" key="3">
    <source>
        <dbReference type="EMBL" id="MFD1588586.1"/>
    </source>
</evidence>
<feature type="domain" description="Glycosyl transferase family 1" evidence="1">
    <location>
        <begin position="189"/>
        <end position="344"/>
    </location>
</feature>